<gene>
    <name evidence="2" type="ORF">ACH4WX_32420</name>
</gene>
<comment type="caution">
    <text evidence="2">The sequence shown here is derived from an EMBL/GenBank/DDBJ whole genome shotgun (WGS) entry which is preliminary data.</text>
</comment>
<dbReference type="EMBL" id="JBIRUQ010000018">
    <property type="protein sequence ID" value="MFI1465440.1"/>
    <property type="molecule type" value="Genomic_DNA"/>
</dbReference>
<proteinExistence type="predicted"/>
<dbReference type="InterPro" id="IPR048136">
    <property type="entry name" value="STM3941-like"/>
</dbReference>
<evidence type="ECO:0000313" key="2">
    <source>
        <dbReference type="EMBL" id="MFI1465440.1"/>
    </source>
</evidence>
<feature type="transmembrane region" description="Helical" evidence="1">
    <location>
        <begin position="54"/>
        <end position="75"/>
    </location>
</feature>
<reference evidence="2 3" key="1">
    <citation type="submission" date="2024-10" db="EMBL/GenBank/DDBJ databases">
        <title>The Natural Products Discovery Center: Release of the First 8490 Sequenced Strains for Exploring Actinobacteria Biosynthetic Diversity.</title>
        <authorList>
            <person name="Kalkreuter E."/>
            <person name="Kautsar S.A."/>
            <person name="Yang D."/>
            <person name="Bader C.D."/>
            <person name="Teijaro C.N."/>
            <person name="Fluegel L."/>
            <person name="Davis C.M."/>
            <person name="Simpson J.R."/>
            <person name="Lauterbach L."/>
            <person name="Steele A.D."/>
            <person name="Gui C."/>
            <person name="Meng S."/>
            <person name="Li G."/>
            <person name="Viehrig K."/>
            <person name="Ye F."/>
            <person name="Su P."/>
            <person name="Kiefer A.F."/>
            <person name="Nichols A."/>
            <person name="Cepeda A.J."/>
            <person name="Yan W."/>
            <person name="Fan B."/>
            <person name="Jiang Y."/>
            <person name="Adhikari A."/>
            <person name="Zheng C.-J."/>
            <person name="Schuster L."/>
            <person name="Cowan T.M."/>
            <person name="Smanski M.J."/>
            <person name="Chevrette M.G."/>
            <person name="De Carvalho L.P.S."/>
            <person name="Shen B."/>
        </authorList>
    </citation>
    <scope>NUCLEOTIDE SEQUENCE [LARGE SCALE GENOMIC DNA]</scope>
    <source>
        <strain evidence="2 3">NPDC020568</strain>
    </source>
</reference>
<keyword evidence="1" id="KW-0472">Membrane</keyword>
<accession>A0ABW7U1S7</accession>
<dbReference type="RefSeq" id="WP_033247655.1">
    <property type="nucleotide sequence ID" value="NZ_JBIRUQ010000018.1"/>
</dbReference>
<evidence type="ECO:0000313" key="3">
    <source>
        <dbReference type="Proteomes" id="UP001611263"/>
    </source>
</evidence>
<keyword evidence="1" id="KW-0812">Transmembrane</keyword>
<feature type="transmembrane region" description="Helical" evidence="1">
    <location>
        <begin position="20"/>
        <end position="42"/>
    </location>
</feature>
<protein>
    <submittedName>
        <fullName evidence="2">STM3941 family protein</fullName>
    </submittedName>
</protein>
<organism evidence="2 3">
    <name type="scientific">Nocardia carnea</name>
    <dbReference type="NCBI Taxonomy" id="37328"/>
    <lineage>
        <taxon>Bacteria</taxon>
        <taxon>Bacillati</taxon>
        <taxon>Actinomycetota</taxon>
        <taxon>Actinomycetes</taxon>
        <taxon>Mycobacteriales</taxon>
        <taxon>Nocardiaceae</taxon>
        <taxon>Nocardia</taxon>
    </lineage>
</organism>
<evidence type="ECO:0000256" key="1">
    <source>
        <dbReference type="SAM" id="Phobius"/>
    </source>
</evidence>
<name>A0ABW7U1S7_9NOCA</name>
<dbReference type="Proteomes" id="UP001611263">
    <property type="component" value="Unassembled WGS sequence"/>
</dbReference>
<feature type="transmembrane region" description="Helical" evidence="1">
    <location>
        <begin position="107"/>
        <end position="128"/>
    </location>
</feature>
<sequence>MSKVSTPELPRPEGFGDSDRGGAIAAGILVFVLSGVGFVIMLASSIGEGSAPRVLFSAAGIAVSASFVAAFFAILNAQRSRFPTSVNASSPHSEPALVLPMYRPFNLPFALLSAAGSVFALAYGVLLFTRDSGTNSIRDYLYCASMLALAGFSAWLSTTFFSALVKHHQLIISEQGIEIHSNAVDQTIAWESIEEILATQTNNNPTVVVTPTSGDVLHTSRSSALVRKLKANRRYLREMIIDVHFYRVDPVLIYHLLRFYWKNSGARKELKSNAVIDRLHRGDLLG</sequence>
<feature type="transmembrane region" description="Helical" evidence="1">
    <location>
        <begin position="140"/>
        <end position="165"/>
    </location>
</feature>
<keyword evidence="1" id="KW-1133">Transmembrane helix</keyword>
<keyword evidence="3" id="KW-1185">Reference proteome</keyword>
<dbReference type="NCBIfam" id="NF041635">
    <property type="entry name" value="STM3941_fam"/>
    <property type="match status" value="1"/>
</dbReference>